<evidence type="ECO:0000313" key="2">
    <source>
        <dbReference type="Proteomes" id="UP000286594"/>
    </source>
</evidence>
<dbReference type="OrthoDB" id="7775834at2"/>
<sequence length="69" mass="7997">MQVTLSKGELPAAIFRSDRENARIWWAALKEGQREDRICDLTQVLEFYGIDLPESEDGWMMACWESECA</sequence>
<reference evidence="1 2" key="1">
    <citation type="submission" date="2019-01" db="EMBL/GenBank/DDBJ databases">
        <title>Sinorhodobacter populi sp. nov. isolated from the symptomatic bark tissue of Populus euramericana canker.</title>
        <authorList>
            <person name="Xu G."/>
        </authorList>
    </citation>
    <scope>NUCLEOTIDE SEQUENCE [LARGE SCALE GENOMIC DNA]</scope>
    <source>
        <strain evidence="1 2">CCTCC AB2012026</strain>
    </source>
</reference>
<dbReference type="AlphaFoldDB" id="A0A443L455"/>
<comment type="caution">
    <text evidence="1">The sequence shown here is derived from an EMBL/GenBank/DDBJ whole genome shotgun (WGS) entry which is preliminary data.</text>
</comment>
<keyword evidence="2" id="KW-1185">Reference proteome</keyword>
<accession>A0A443L455</accession>
<organism evidence="1 2">
    <name type="scientific">Paenirhodobacter ferrireducens</name>
    <dbReference type="NCBI Taxonomy" id="1215032"/>
    <lineage>
        <taxon>Bacteria</taxon>
        <taxon>Pseudomonadati</taxon>
        <taxon>Pseudomonadota</taxon>
        <taxon>Alphaproteobacteria</taxon>
        <taxon>Rhodobacterales</taxon>
        <taxon>Rhodobacter group</taxon>
        <taxon>Paenirhodobacter</taxon>
    </lineage>
</organism>
<protein>
    <submittedName>
        <fullName evidence="1">Uncharacterized protein</fullName>
    </submittedName>
</protein>
<evidence type="ECO:0000313" key="1">
    <source>
        <dbReference type="EMBL" id="RWR44015.1"/>
    </source>
</evidence>
<name>A0A443L455_9RHOB</name>
<dbReference type="EMBL" id="SAVB01000039">
    <property type="protein sequence ID" value="RWR44015.1"/>
    <property type="molecule type" value="Genomic_DNA"/>
</dbReference>
<gene>
    <name evidence="1" type="ORF">EOW65_19555</name>
</gene>
<dbReference type="RefSeq" id="WP_128152318.1">
    <property type="nucleotide sequence ID" value="NZ_SAVB01000039.1"/>
</dbReference>
<dbReference type="Proteomes" id="UP000286594">
    <property type="component" value="Unassembled WGS sequence"/>
</dbReference>
<proteinExistence type="predicted"/>